<dbReference type="InterPro" id="IPR058154">
    <property type="entry name" value="Bxb1_TTP-like"/>
</dbReference>
<dbReference type="OrthoDB" id="2184509at2"/>
<evidence type="ECO:0000313" key="2">
    <source>
        <dbReference type="EMBL" id="EXM40564.1"/>
    </source>
</evidence>
<dbReference type="Proteomes" id="UP000021369">
    <property type="component" value="Unassembled WGS sequence"/>
</dbReference>
<dbReference type="EMBL" id="JEOB01000001">
    <property type="protein sequence ID" value="EXM40564.1"/>
    <property type="molecule type" value="Genomic_DNA"/>
</dbReference>
<dbReference type="RefSeq" id="WP_037284577.1">
    <property type="nucleotide sequence ID" value="NZ_JEOB01000001.1"/>
</dbReference>
<dbReference type="AlphaFoldDB" id="A0A011VU90"/>
<keyword evidence="3" id="KW-1185">Reference proteome</keyword>
<reference evidence="1 3" key="1">
    <citation type="submission" date="2013-06" db="EMBL/GenBank/DDBJ databases">
        <title>Rumen cellulosomics: divergent fiber-degrading strategies revealed by comparative genome-wide analysis of six Ruminococcal strains.</title>
        <authorList>
            <person name="Dassa B."/>
            <person name="Borovok I."/>
            <person name="Lamed R."/>
            <person name="Flint H."/>
            <person name="Yeoman C.J."/>
            <person name="White B."/>
            <person name="Bayer E.A."/>
        </authorList>
    </citation>
    <scope>NUCLEOTIDE SEQUENCE [LARGE SCALE GENOMIC DNA]</scope>
    <source>
        <strain evidence="1 3">SY3</strain>
    </source>
</reference>
<name>A0A011VU90_RUMAL</name>
<sequence length="197" mass="20726">MANNNAGQVTAGKPKVGGSVFRAPLTATLPTDAVTALAVDFVNQGYCSDEGFKNNMGITTETVKAWGGDVVLNTQTEKTDTFTVTLIETMNADVLKTVFGESRVSGTLEDGLSVQVNSEEQVESIWVCDMVLKGNIAKRVVIPFGKITAIGEVTYSDSGAVGYALTISARPDASGNTHYEYLKAPAASTSETDTDGE</sequence>
<evidence type="ECO:0000313" key="3">
    <source>
        <dbReference type="Proteomes" id="UP000021369"/>
    </source>
</evidence>
<comment type="caution">
    <text evidence="1">The sequence shown here is derived from an EMBL/GenBank/DDBJ whole genome shotgun (WGS) entry which is preliminary data.</text>
</comment>
<proteinExistence type="predicted"/>
<gene>
    <name evidence="2" type="ORF">RASY3_01655</name>
    <name evidence="1" type="ORF">RASY3_18085</name>
</gene>
<protein>
    <submittedName>
        <fullName evidence="1">Tail protein</fullName>
    </submittedName>
</protein>
<evidence type="ECO:0000313" key="1">
    <source>
        <dbReference type="EMBL" id="EXM38183.1"/>
    </source>
</evidence>
<dbReference type="EMBL" id="JEOB01000004">
    <property type="protein sequence ID" value="EXM38183.1"/>
    <property type="molecule type" value="Genomic_DNA"/>
</dbReference>
<dbReference type="PATRIC" id="fig|1341156.4.peg.3216"/>
<dbReference type="Pfam" id="PF25681">
    <property type="entry name" value="Phage_TTP_17"/>
    <property type="match status" value="1"/>
</dbReference>
<organism evidence="1 3">
    <name type="scientific">Ruminococcus albus SY3</name>
    <dbReference type="NCBI Taxonomy" id="1341156"/>
    <lineage>
        <taxon>Bacteria</taxon>
        <taxon>Bacillati</taxon>
        <taxon>Bacillota</taxon>
        <taxon>Clostridia</taxon>
        <taxon>Eubacteriales</taxon>
        <taxon>Oscillospiraceae</taxon>
        <taxon>Ruminococcus</taxon>
    </lineage>
</organism>
<accession>A0A011VU90</accession>